<evidence type="ECO:0000256" key="3">
    <source>
        <dbReference type="ARBA" id="ARBA00023163"/>
    </source>
</evidence>
<keyword evidence="2 4" id="KW-0238">DNA-binding</keyword>
<dbReference type="SUPFAM" id="SSF48498">
    <property type="entry name" value="Tetracyclin repressor-like, C-terminal domain"/>
    <property type="match status" value="1"/>
</dbReference>
<reference evidence="8" key="1">
    <citation type="journal article" date="2019" name="Int. J. Syst. Evol. Microbiol.">
        <title>The Global Catalogue of Microorganisms (GCM) 10K type strain sequencing project: providing services to taxonomists for standard genome sequencing and annotation.</title>
        <authorList>
            <consortium name="The Broad Institute Genomics Platform"/>
            <consortium name="The Broad Institute Genome Sequencing Center for Infectious Disease"/>
            <person name="Wu L."/>
            <person name="Ma J."/>
        </authorList>
    </citation>
    <scope>NUCLEOTIDE SEQUENCE [LARGE SCALE GENOMIC DNA]</scope>
    <source>
        <strain evidence="8">JCM 17316</strain>
    </source>
</reference>
<dbReference type="SUPFAM" id="SSF46689">
    <property type="entry name" value="Homeodomain-like"/>
    <property type="match status" value="1"/>
</dbReference>
<gene>
    <name evidence="7" type="ORF">GCM10022416_20400</name>
</gene>
<dbReference type="PROSITE" id="PS50977">
    <property type="entry name" value="HTH_TETR_2"/>
    <property type="match status" value="1"/>
</dbReference>
<dbReference type="RefSeq" id="WP_345019787.1">
    <property type="nucleotide sequence ID" value="NZ_BAABDO010000021.1"/>
</dbReference>
<dbReference type="EMBL" id="BAABDO010000021">
    <property type="protein sequence ID" value="GAA4136552.1"/>
    <property type="molecule type" value="Genomic_DNA"/>
</dbReference>
<accession>A0ABP7YIG2</accession>
<comment type="caution">
    <text evidence="7">The sequence shown here is derived from an EMBL/GenBank/DDBJ whole genome shotgun (WGS) entry which is preliminary data.</text>
</comment>
<protein>
    <submittedName>
        <fullName evidence="7">TetR/AcrR family transcriptional regulator</fullName>
    </submittedName>
</protein>
<feature type="DNA-binding region" description="H-T-H motif" evidence="4">
    <location>
        <begin position="28"/>
        <end position="47"/>
    </location>
</feature>
<keyword evidence="3" id="KW-0804">Transcription</keyword>
<sequence length="206" mass="22201">MVRVGLTPERLARAGAELADEVGFDQVTVSALARRFGVKVASLYSHVRGSHDLKTRIALFALEELADRVADAVAGRAGKDALAAFAAAYRDYAREHPGRYDAARFRLDPETAAAGAGVRHAQMTRAILRAYDIDEPDQTHAVRMLGGVFHGFISLERAGGFAHTPVDTQESWAWMVDSLDVLLRNRTAHPPSDEAPPASGRPATSG</sequence>
<dbReference type="InterPro" id="IPR050109">
    <property type="entry name" value="HTH-type_TetR-like_transc_reg"/>
</dbReference>
<dbReference type="Pfam" id="PF00440">
    <property type="entry name" value="TetR_N"/>
    <property type="match status" value="1"/>
</dbReference>
<evidence type="ECO:0000313" key="8">
    <source>
        <dbReference type="Proteomes" id="UP001500266"/>
    </source>
</evidence>
<dbReference type="Gene3D" id="1.10.10.60">
    <property type="entry name" value="Homeodomain-like"/>
    <property type="match status" value="1"/>
</dbReference>
<dbReference type="Proteomes" id="UP001500266">
    <property type="component" value="Unassembled WGS sequence"/>
</dbReference>
<feature type="domain" description="HTH tetR-type" evidence="6">
    <location>
        <begin position="5"/>
        <end position="65"/>
    </location>
</feature>
<dbReference type="InterPro" id="IPR025996">
    <property type="entry name" value="MT1864/Rv1816-like_C"/>
</dbReference>
<evidence type="ECO:0000256" key="1">
    <source>
        <dbReference type="ARBA" id="ARBA00023015"/>
    </source>
</evidence>
<feature type="region of interest" description="Disordered" evidence="5">
    <location>
        <begin position="187"/>
        <end position="206"/>
    </location>
</feature>
<evidence type="ECO:0000259" key="6">
    <source>
        <dbReference type="PROSITE" id="PS50977"/>
    </source>
</evidence>
<evidence type="ECO:0000256" key="2">
    <source>
        <dbReference type="ARBA" id="ARBA00023125"/>
    </source>
</evidence>
<dbReference type="PANTHER" id="PTHR30055:SF151">
    <property type="entry name" value="TRANSCRIPTIONAL REGULATORY PROTEIN"/>
    <property type="match status" value="1"/>
</dbReference>
<proteinExistence type="predicted"/>
<dbReference type="PANTHER" id="PTHR30055">
    <property type="entry name" value="HTH-TYPE TRANSCRIPTIONAL REGULATOR RUTR"/>
    <property type="match status" value="1"/>
</dbReference>
<dbReference type="Gene3D" id="1.10.357.10">
    <property type="entry name" value="Tetracycline Repressor, domain 2"/>
    <property type="match status" value="1"/>
</dbReference>
<evidence type="ECO:0000256" key="5">
    <source>
        <dbReference type="SAM" id="MobiDB-lite"/>
    </source>
</evidence>
<name>A0ABP7YIG2_9ACTN</name>
<evidence type="ECO:0000256" key="4">
    <source>
        <dbReference type="PROSITE-ProRule" id="PRU00335"/>
    </source>
</evidence>
<dbReference type="InterPro" id="IPR009057">
    <property type="entry name" value="Homeodomain-like_sf"/>
</dbReference>
<keyword evidence="1" id="KW-0805">Transcription regulation</keyword>
<organism evidence="7 8">
    <name type="scientific">Actinomadura keratinilytica</name>
    <dbReference type="NCBI Taxonomy" id="547461"/>
    <lineage>
        <taxon>Bacteria</taxon>
        <taxon>Bacillati</taxon>
        <taxon>Actinomycetota</taxon>
        <taxon>Actinomycetes</taxon>
        <taxon>Streptosporangiales</taxon>
        <taxon>Thermomonosporaceae</taxon>
        <taxon>Actinomadura</taxon>
    </lineage>
</organism>
<dbReference type="InterPro" id="IPR001647">
    <property type="entry name" value="HTH_TetR"/>
</dbReference>
<keyword evidence="8" id="KW-1185">Reference proteome</keyword>
<evidence type="ECO:0000313" key="7">
    <source>
        <dbReference type="EMBL" id="GAA4136552.1"/>
    </source>
</evidence>
<dbReference type="Pfam" id="PF13305">
    <property type="entry name" value="TetR_C_33"/>
    <property type="match status" value="1"/>
</dbReference>
<dbReference type="InterPro" id="IPR036271">
    <property type="entry name" value="Tet_transcr_reg_TetR-rel_C_sf"/>
</dbReference>